<evidence type="ECO:0000256" key="2">
    <source>
        <dbReference type="PROSITE-ProRule" id="PRU00703"/>
    </source>
</evidence>
<dbReference type="RefSeq" id="WP_282594526.1">
    <property type="nucleotide sequence ID" value="NZ_JALLGW010000001.1"/>
</dbReference>
<dbReference type="PANTHER" id="PTHR43080">
    <property type="entry name" value="CBS DOMAIN-CONTAINING PROTEIN CBSX3, MITOCHONDRIAL"/>
    <property type="match status" value="1"/>
</dbReference>
<reference evidence="4 5" key="1">
    <citation type="journal article" date="2019" name="Int. J. Syst. Evol. Microbiol.">
        <title>The Global Catalogue of Microorganisms (GCM) 10K type strain sequencing project: providing services to taxonomists for standard genome sequencing and annotation.</title>
        <authorList>
            <consortium name="The Broad Institute Genomics Platform"/>
            <consortium name="The Broad Institute Genome Sequencing Center for Infectious Disease"/>
            <person name="Wu L."/>
            <person name="Ma J."/>
        </authorList>
    </citation>
    <scope>NUCLEOTIDE SEQUENCE [LARGE SCALE GENOMIC DNA]</scope>
    <source>
        <strain evidence="4 5">CGMCC 1.12543</strain>
    </source>
</reference>
<dbReference type="Gene3D" id="3.10.580.10">
    <property type="entry name" value="CBS-domain"/>
    <property type="match status" value="1"/>
</dbReference>
<comment type="caution">
    <text evidence="4">The sequence shown here is derived from an EMBL/GenBank/DDBJ whole genome shotgun (WGS) entry which is preliminary data.</text>
</comment>
<dbReference type="PANTHER" id="PTHR43080:SF2">
    <property type="entry name" value="CBS DOMAIN-CONTAINING PROTEIN"/>
    <property type="match status" value="1"/>
</dbReference>
<dbReference type="EMBL" id="JBHSQH010000001">
    <property type="protein sequence ID" value="MFC5970933.1"/>
    <property type="molecule type" value="Genomic_DNA"/>
</dbReference>
<feature type="domain" description="CBS" evidence="3">
    <location>
        <begin position="11"/>
        <end position="67"/>
    </location>
</feature>
<keyword evidence="5" id="KW-1185">Reference proteome</keyword>
<dbReference type="InterPro" id="IPR051257">
    <property type="entry name" value="Diverse_CBS-Domain"/>
</dbReference>
<proteinExistence type="predicted"/>
<name>A0ABD5RKU0_9EURY</name>
<protein>
    <submittedName>
        <fullName evidence="4">CBS domain-containing protein</fullName>
    </submittedName>
</protein>
<evidence type="ECO:0000256" key="1">
    <source>
        <dbReference type="ARBA" id="ARBA00023122"/>
    </source>
</evidence>
<dbReference type="PROSITE" id="PS51371">
    <property type="entry name" value="CBS"/>
    <property type="match status" value="1"/>
</dbReference>
<dbReference type="AlphaFoldDB" id="A0ABD5RKU0"/>
<gene>
    <name evidence="4" type="ORF">ACFPYI_06265</name>
</gene>
<dbReference type="SMART" id="SM00116">
    <property type="entry name" value="CBS"/>
    <property type="match status" value="1"/>
</dbReference>
<keyword evidence="1 2" id="KW-0129">CBS domain</keyword>
<dbReference type="InterPro" id="IPR046342">
    <property type="entry name" value="CBS_dom_sf"/>
</dbReference>
<dbReference type="InterPro" id="IPR000644">
    <property type="entry name" value="CBS_dom"/>
</dbReference>
<evidence type="ECO:0000259" key="3">
    <source>
        <dbReference type="PROSITE" id="PS51371"/>
    </source>
</evidence>
<dbReference type="SUPFAM" id="SSF54631">
    <property type="entry name" value="CBS-domain pair"/>
    <property type="match status" value="1"/>
</dbReference>
<evidence type="ECO:0000313" key="5">
    <source>
        <dbReference type="Proteomes" id="UP001596099"/>
    </source>
</evidence>
<evidence type="ECO:0000313" key="4">
    <source>
        <dbReference type="EMBL" id="MFC5970933.1"/>
    </source>
</evidence>
<accession>A0ABD5RKU0</accession>
<organism evidence="4 5">
    <name type="scientific">Halomarina salina</name>
    <dbReference type="NCBI Taxonomy" id="1872699"/>
    <lineage>
        <taxon>Archaea</taxon>
        <taxon>Methanobacteriati</taxon>
        <taxon>Methanobacteriota</taxon>
        <taxon>Stenosarchaea group</taxon>
        <taxon>Halobacteria</taxon>
        <taxon>Halobacteriales</taxon>
        <taxon>Natronomonadaceae</taxon>
        <taxon>Halomarina</taxon>
    </lineage>
</organism>
<dbReference type="Pfam" id="PF00571">
    <property type="entry name" value="CBS"/>
    <property type="match status" value="1"/>
</dbReference>
<dbReference type="Proteomes" id="UP001596099">
    <property type="component" value="Unassembled WGS sequence"/>
</dbReference>
<sequence>MLGSTTVADLLRTDVVTVPPDASAVDLARTMRDEAVGCVVVTEDDRPVGLITDRGLTVRLVADDHPAASTTARDVMSERVVTVGLDTCLFELTETMEDHVVRPPRRRGGSPPY</sequence>